<evidence type="ECO:0000256" key="4">
    <source>
        <dbReference type="ARBA" id="ARBA00022679"/>
    </source>
</evidence>
<evidence type="ECO:0000256" key="7">
    <source>
        <dbReference type="ARBA" id="ARBA00022840"/>
    </source>
</evidence>
<dbReference type="NCBIfam" id="TIGR00744">
    <property type="entry name" value="ROK_glcA_fam"/>
    <property type="match status" value="1"/>
</dbReference>
<evidence type="ECO:0000256" key="6">
    <source>
        <dbReference type="ARBA" id="ARBA00022777"/>
    </source>
</evidence>
<dbReference type="EC" id="2.7.1.2" evidence="2"/>
<dbReference type="GO" id="GO:0005524">
    <property type="term" value="F:ATP binding"/>
    <property type="evidence" value="ECO:0007669"/>
    <property type="project" value="UniProtKB-KW"/>
</dbReference>
<keyword evidence="4 9" id="KW-0808">Transferase</keyword>
<dbReference type="GO" id="GO:0006096">
    <property type="term" value="P:glycolytic process"/>
    <property type="evidence" value="ECO:0007669"/>
    <property type="project" value="InterPro"/>
</dbReference>
<dbReference type="EMBL" id="DXBR01000020">
    <property type="protein sequence ID" value="HIZ38628.1"/>
    <property type="molecule type" value="Genomic_DNA"/>
</dbReference>
<evidence type="ECO:0000313" key="9">
    <source>
        <dbReference type="EMBL" id="HIZ38628.1"/>
    </source>
</evidence>
<keyword evidence="5" id="KW-0547">Nucleotide-binding</keyword>
<organism evidence="9 10">
    <name type="scientific">Candidatus Anaerobutyricum stercoris</name>
    <dbReference type="NCBI Taxonomy" id="2838457"/>
    <lineage>
        <taxon>Bacteria</taxon>
        <taxon>Bacillati</taxon>
        <taxon>Bacillota</taxon>
        <taxon>Clostridia</taxon>
        <taxon>Lachnospirales</taxon>
        <taxon>Lachnospiraceae</taxon>
        <taxon>Anaerobutyricum</taxon>
    </lineage>
</organism>
<dbReference type="InterPro" id="IPR043129">
    <property type="entry name" value="ATPase_NBD"/>
</dbReference>
<comment type="similarity">
    <text evidence="1">Belongs to the ROK (NagC/XylR) family.</text>
</comment>
<dbReference type="InterPro" id="IPR000600">
    <property type="entry name" value="ROK"/>
</dbReference>
<proteinExistence type="inferred from homology"/>
<reference evidence="9" key="1">
    <citation type="journal article" date="2021" name="PeerJ">
        <title>Extensive microbial diversity within the chicken gut microbiome revealed by metagenomics and culture.</title>
        <authorList>
            <person name="Gilroy R."/>
            <person name="Ravi A."/>
            <person name="Getino M."/>
            <person name="Pursley I."/>
            <person name="Horton D.L."/>
            <person name="Alikhan N.F."/>
            <person name="Baker D."/>
            <person name="Gharbi K."/>
            <person name="Hall N."/>
            <person name="Watson M."/>
            <person name="Adriaenssens E.M."/>
            <person name="Foster-Nyarko E."/>
            <person name="Jarju S."/>
            <person name="Secka A."/>
            <person name="Antonio M."/>
            <person name="Oren A."/>
            <person name="Chaudhuri R.R."/>
            <person name="La Ragione R."/>
            <person name="Hildebrand F."/>
            <person name="Pallen M.J."/>
        </authorList>
    </citation>
    <scope>NUCLEOTIDE SEQUENCE</scope>
    <source>
        <strain evidence="9">CHK179-28034</strain>
    </source>
</reference>
<dbReference type="InterPro" id="IPR049874">
    <property type="entry name" value="ROK_cs"/>
</dbReference>
<dbReference type="PROSITE" id="PS01125">
    <property type="entry name" value="ROK"/>
    <property type="match status" value="1"/>
</dbReference>
<comment type="caution">
    <text evidence="9">The sequence shown here is derived from an EMBL/GenBank/DDBJ whole genome shotgun (WGS) entry which is preliminary data.</text>
</comment>
<evidence type="ECO:0000256" key="2">
    <source>
        <dbReference type="ARBA" id="ARBA00012323"/>
    </source>
</evidence>
<dbReference type="Gene3D" id="3.30.420.40">
    <property type="match status" value="2"/>
</dbReference>
<dbReference type="GO" id="GO:0005737">
    <property type="term" value="C:cytoplasm"/>
    <property type="evidence" value="ECO:0007669"/>
    <property type="project" value="InterPro"/>
</dbReference>
<dbReference type="PANTHER" id="PTHR18964:SF149">
    <property type="entry name" value="BIFUNCTIONAL UDP-N-ACETYLGLUCOSAMINE 2-EPIMERASE_N-ACETYLMANNOSAMINE KINASE"/>
    <property type="match status" value="1"/>
</dbReference>
<evidence type="ECO:0000256" key="3">
    <source>
        <dbReference type="ARBA" id="ARBA00014701"/>
    </source>
</evidence>
<evidence type="ECO:0000313" key="10">
    <source>
        <dbReference type="Proteomes" id="UP000824049"/>
    </source>
</evidence>
<dbReference type="InterPro" id="IPR004654">
    <property type="entry name" value="ROK_glcA"/>
</dbReference>
<evidence type="ECO:0000256" key="5">
    <source>
        <dbReference type="ARBA" id="ARBA00022741"/>
    </source>
</evidence>
<dbReference type="SUPFAM" id="SSF53067">
    <property type="entry name" value="Actin-like ATPase domain"/>
    <property type="match status" value="1"/>
</dbReference>
<dbReference type="AlphaFoldDB" id="A0A9D2EJG4"/>
<keyword evidence="6" id="KW-0418">Kinase</keyword>
<dbReference type="Pfam" id="PF00480">
    <property type="entry name" value="ROK"/>
    <property type="match status" value="1"/>
</dbReference>
<dbReference type="PANTHER" id="PTHR18964">
    <property type="entry name" value="ROK (REPRESSOR, ORF, KINASE) FAMILY"/>
    <property type="match status" value="1"/>
</dbReference>
<name>A0A9D2EJG4_9FIRM</name>
<protein>
    <recommendedName>
        <fullName evidence="3">Glucokinase</fullName>
        <ecNumber evidence="2">2.7.1.2</ecNumber>
    </recommendedName>
    <alternativeName>
        <fullName evidence="8">Glucose kinase</fullName>
    </alternativeName>
</protein>
<sequence length="314" mass="33085">MKKYAFGADIGGTTVKLGLFTTEGELLEKWEITTRTGEEFDILQDVADSCRGMMEQKKLGKEEFAGIGIGVPGPVRDDGSVDVCVNLGWGKKQVRDEMEAALGMSVAVGNDANVAALGEMWQGGGKGYENVAMVTLGTGVGGGIIVGGKMISGAHGYGGEIGHMCINTHETEYCNCGKRGCLEQYASATGIVRMAKKALEASEEDSVLRKADSLTAKDVLDAAKFGDAFAVKLTEDFCRRLARGLSFVSCVTDPDIFVIGGGVSKAGSIITETVKKYFDGYVFGSQKDTKFGLATLGNDAGIYGCAKLIIGTEK</sequence>
<gene>
    <name evidence="9" type="ORF">H9968_01700</name>
</gene>
<dbReference type="Proteomes" id="UP000824049">
    <property type="component" value="Unassembled WGS sequence"/>
</dbReference>
<reference evidence="9" key="2">
    <citation type="submission" date="2021-04" db="EMBL/GenBank/DDBJ databases">
        <authorList>
            <person name="Gilroy R."/>
        </authorList>
    </citation>
    <scope>NUCLEOTIDE SEQUENCE</scope>
    <source>
        <strain evidence="9">CHK179-28034</strain>
    </source>
</reference>
<dbReference type="GO" id="GO:0004340">
    <property type="term" value="F:glucokinase activity"/>
    <property type="evidence" value="ECO:0007669"/>
    <property type="project" value="UniProtKB-EC"/>
</dbReference>
<evidence type="ECO:0000256" key="8">
    <source>
        <dbReference type="ARBA" id="ARBA00032386"/>
    </source>
</evidence>
<evidence type="ECO:0000256" key="1">
    <source>
        <dbReference type="ARBA" id="ARBA00006479"/>
    </source>
</evidence>
<keyword evidence="7" id="KW-0067">ATP-binding</keyword>
<accession>A0A9D2EJG4</accession>